<protein>
    <submittedName>
        <fullName evidence="2">Uncharacterized protein</fullName>
    </submittedName>
</protein>
<reference evidence="2" key="1">
    <citation type="submission" date="2020-04" db="EMBL/GenBank/DDBJ databases">
        <authorList>
            <person name="Chiriac C."/>
            <person name="Salcher M."/>
            <person name="Ghai R."/>
            <person name="Kavagutti S V."/>
        </authorList>
    </citation>
    <scope>NUCLEOTIDE SEQUENCE</scope>
</reference>
<name>A0A6J5NGH0_9CAUD</name>
<feature type="coiled-coil region" evidence="1">
    <location>
        <begin position="327"/>
        <end position="354"/>
    </location>
</feature>
<evidence type="ECO:0000256" key="1">
    <source>
        <dbReference type="SAM" id="Coils"/>
    </source>
</evidence>
<accession>A0A6J5NGH0</accession>
<keyword evidence="1" id="KW-0175">Coiled coil</keyword>
<sequence>MALSQYVAINFLTKFDKKGLERATKELQGFDKVVATSTFKLKSFAKAGAIAAAAGLAIFAKNSIQAALAQERLDKSVEQSLRSINQLDKLSSVNSFISGIEKASNITKDILTPAINSLIIQTSDLTKAQNLFNVAVDTSVGAGIDLTQVSDALGKASRGNFKALGALGLGFEAVTAKEIGLAEITDYLTLKFGGAAKRATETFGGQLDSLKISAGAAQTSLGEGFLLATEILIDGGDASDYFGTKLESLGLNGGYIVVALADKISKITEAFDGLSKKIEGNSFLKFLFQAKSIPVIGGWIEGFRGLAEEGKTITENLKDTVEQSAEQKALAEKLAKLQARLDKMAAEALNKQKKITKEKLAQQALDKKKAELQAMFDLDAINLQVALSRKLSAEDELRVKILQKLADGTTLAVNEAQRYADVLKVIEDGKITDAEIQTLAKTWGMTNNEVVLYIQKLFSANDELRKMLGLMSQIETQVANTANRTVGLSPGQQVVFGLGVSPENIGAGGTILQGSGLAASPIRPGDVRPNFGSSAEGRAMALAFGLTPMAEGGIVTKPTSALIGEAGAEAVIPLDRMGGFGTTVNVNVAGSVISEGELQSVIQDALYNLNRAGAVTQLTNLGR</sequence>
<dbReference type="EMBL" id="LR796680">
    <property type="protein sequence ID" value="CAB4158860.1"/>
    <property type="molecule type" value="Genomic_DNA"/>
</dbReference>
<organism evidence="2">
    <name type="scientific">uncultured Caudovirales phage</name>
    <dbReference type="NCBI Taxonomy" id="2100421"/>
    <lineage>
        <taxon>Viruses</taxon>
        <taxon>Duplodnaviria</taxon>
        <taxon>Heunggongvirae</taxon>
        <taxon>Uroviricota</taxon>
        <taxon>Caudoviricetes</taxon>
        <taxon>Peduoviridae</taxon>
        <taxon>Maltschvirus</taxon>
        <taxon>Maltschvirus maltsch</taxon>
    </lineage>
</organism>
<evidence type="ECO:0000313" key="2">
    <source>
        <dbReference type="EMBL" id="CAB4158860.1"/>
    </source>
</evidence>
<proteinExistence type="predicted"/>
<gene>
    <name evidence="2" type="ORF">UFOVP701_31</name>
</gene>